<feature type="region of interest" description="Disordered" evidence="12">
    <location>
        <begin position="1"/>
        <end position="43"/>
    </location>
</feature>
<dbReference type="Gene3D" id="2.40.10.10">
    <property type="entry name" value="Trypsin-like serine proteases"/>
    <property type="match status" value="1"/>
</dbReference>
<dbReference type="PROSITE" id="PS00135">
    <property type="entry name" value="TRYPSIN_SER"/>
    <property type="match status" value="1"/>
</dbReference>
<evidence type="ECO:0000256" key="8">
    <source>
        <dbReference type="ARBA" id="ARBA00024195"/>
    </source>
</evidence>
<dbReference type="InterPro" id="IPR001254">
    <property type="entry name" value="Trypsin_dom"/>
</dbReference>
<dbReference type="InterPro" id="IPR001314">
    <property type="entry name" value="Peptidase_S1A"/>
</dbReference>
<name>A0A1B6MS67_9HEMI</name>
<evidence type="ECO:0000259" key="13">
    <source>
        <dbReference type="PROSITE" id="PS50240"/>
    </source>
</evidence>
<dbReference type="GO" id="GO:0006508">
    <property type="term" value="P:proteolysis"/>
    <property type="evidence" value="ECO:0007669"/>
    <property type="project" value="UniProtKB-KW"/>
</dbReference>
<accession>A0A1B6MS67</accession>
<keyword evidence="1" id="KW-0768">Sushi</keyword>
<dbReference type="InterPro" id="IPR033116">
    <property type="entry name" value="TRYPSIN_SER"/>
</dbReference>
<evidence type="ECO:0000256" key="10">
    <source>
        <dbReference type="ARBA" id="ARBA00066707"/>
    </source>
</evidence>
<dbReference type="SMART" id="SM00020">
    <property type="entry name" value="Tryp_SPc"/>
    <property type="match status" value="1"/>
</dbReference>
<dbReference type="InterPro" id="IPR051487">
    <property type="entry name" value="Ser/Thr_Proteases_Immune/Dev"/>
</dbReference>
<keyword evidence="3" id="KW-0732">Signal</keyword>
<evidence type="ECO:0000256" key="6">
    <source>
        <dbReference type="ARBA" id="ARBA00022825"/>
    </source>
</evidence>
<keyword evidence="6 11" id="KW-0720">Serine protease</keyword>
<comment type="catalytic activity">
    <reaction evidence="9">
        <text>Selective cleavage of 103-Arg-|-Ser-104 and 124-Ile-|-Ile-125 bonds in Limulus clotting factor B to form activated factor B. Cleavage of -Pro-Arg-|-Xaa- bonds in synthetic substrates.</text>
        <dbReference type="EC" id="3.4.21.84"/>
    </reaction>
</comment>
<dbReference type="EMBL" id="GEBQ01001197">
    <property type="protein sequence ID" value="JAT38780.1"/>
    <property type="molecule type" value="Transcribed_RNA"/>
</dbReference>
<dbReference type="EC" id="3.4.21.84" evidence="10"/>
<dbReference type="CDD" id="cd00190">
    <property type="entry name" value="Tryp_SPc"/>
    <property type="match status" value="1"/>
</dbReference>
<feature type="region of interest" description="Disordered" evidence="12">
    <location>
        <begin position="50"/>
        <end position="69"/>
    </location>
</feature>
<keyword evidence="5" id="KW-0353">Hemolymph clotting</keyword>
<reference evidence="14" key="1">
    <citation type="submission" date="2015-11" db="EMBL/GenBank/DDBJ databases">
        <title>De novo transcriptome assembly of four potential Pierce s Disease insect vectors from Arizona vineyards.</title>
        <authorList>
            <person name="Tassone E.E."/>
        </authorList>
    </citation>
    <scope>NUCLEOTIDE SEQUENCE</scope>
</reference>
<dbReference type="SUPFAM" id="SSF50494">
    <property type="entry name" value="Trypsin-like serine proteases"/>
    <property type="match status" value="1"/>
</dbReference>
<evidence type="ECO:0000256" key="2">
    <source>
        <dbReference type="ARBA" id="ARBA00022670"/>
    </source>
</evidence>
<gene>
    <name evidence="14" type="ORF">g.49647</name>
</gene>
<dbReference type="GO" id="GO:0042381">
    <property type="term" value="P:hemolymph coagulation"/>
    <property type="evidence" value="ECO:0007669"/>
    <property type="project" value="UniProtKB-KW"/>
</dbReference>
<dbReference type="PANTHER" id="PTHR24256">
    <property type="entry name" value="TRYPTASE-RELATED"/>
    <property type="match status" value="1"/>
</dbReference>
<feature type="domain" description="Peptidase S1" evidence="13">
    <location>
        <begin position="100"/>
        <end position="354"/>
    </location>
</feature>
<keyword evidence="2 11" id="KW-0645">Protease</keyword>
<dbReference type="Pfam" id="PF00089">
    <property type="entry name" value="Trypsin"/>
    <property type="match status" value="1"/>
</dbReference>
<proteinExistence type="inferred from homology"/>
<evidence type="ECO:0000313" key="14">
    <source>
        <dbReference type="EMBL" id="JAT38780.1"/>
    </source>
</evidence>
<dbReference type="AlphaFoldDB" id="A0A1B6MS67"/>
<dbReference type="InterPro" id="IPR009003">
    <property type="entry name" value="Peptidase_S1_PA"/>
</dbReference>
<dbReference type="PROSITE" id="PS00134">
    <property type="entry name" value="TRYPSIN_HIS"/>
    <property type="match status" value="1"/>
</dbReference>
<dbReference type="InterPro" id="IPR043504">
    <property type="entry name" value="Peptidase_S1_PA_chymotrypsin"/>
</dbReference>
<protein>
    <recommendedName>
        <fullName evidence="10">limulus clotting factor C</fullName>
        <ecNumber evidence="10">3.4.21.84</ecNumber>
    </recommendedName>
</protein>
<evidence type="ECO:0000256" key="9">
    <source>
        <dbReference type="ARBA" id="ARBA00052079"/>
    </source>
</evidence>
<organism evidence="14">
    <name type="scientific">Graphocephala atropunctata</name>
    <dbReference type="NCBI Taxonomy" id="36148"/>
    <lineage>
        <taxon>Eukaryota</taxon>
        <taxon>Metazoa</taxon>
        <taxon>Ecdysozoa</taxon>
        <taxon>Arthropoda</taxon>
        <taxon>Hexapoda</taxon>
        <taxon>Insecta</taxon>
        <taxon>Pterygota</taxon>
        <taxon>Neoptera</taxon>
        <taxon>Paraneoptera</taxon>
        <taxon>Hemiptera</taxon>
        <taxon>Auchenorrhyncha</taxon>
        <taxon>Membracoidea</taxon>
        <taxon>Cicadellidae</taxon>
        <taxon>Cicadellinae</taxon>
        <taxon>Cicadellini</taxon>
        <taxon>Graphocephala</taxon>
    </lineage>
</organism>
<feature type="non-terminal residue" evidence="14">
    <location>
        <position position="1"/>
    </location>
</feature>
<dbReference type="PROSITE" id="PS50240">
    <property type="entry name" value="TRYPSIN_DOM"/>
    <property type="match status" value="1"/>
</dbReference>
<feature type="compositionally biased region" description="Low complexity" evidence="12">
    <location>
        <begin position="54"/>
        <end position="67"/>
    </location>
</feature>
<feature type="non-terminal residue" evidence="14">
    <location>
        <position position="357"/>
    </location>
</feature>
<evidence type="ECO:0000256" key="4">
    <source>
        <dbReference type="ARBA" id="ARBA00022801"/>
    </source>
</evidence>
<evidence type="ECO:0000256" key="12">
    <source>
        <dbReference type="SAM" id="MobiDB-lite"/>
    </source>
</evidence>
<comment type="similarity">
    <text evidence="8">Belongs to the peptidase S1 family. CLIP subfamily.</text>
</comment>
<dbReference type="InterPro" id="IPR018114">
    <property type="entry name" value="TRYPSIN_HIS"/>
</dbReference>
<evidence type="ECO:0000256" key="11">
    <source>
        <dbReference type="RuleBase" id="RU363034"/>
    </source>
</evidence>
<keyword evidence="4 11" id="KW-0378">Hydrolase</keyword>
<evidence type="ECO:0000256" key="5">
    <source>
        <dbReference type="ARBA" id="ARBA00022820"/>
    </source>
</evidence>
<dbReference type="GO" id="GO:0004252">
    <property type="term" value="F:serine-type endopeptidase activity"/>
    <property type="evidence" value="ECO:0007669"/>
    <property type="project" value="InterPro"/>
</dbReference>
<evidence type="ECO:0000256" key="3">
    <source>
        <dbReference type="ARBA" id="ARBA00022729"/>
    </source>
</evidence>
<dbReference type="PRINTS" id="PR00722">
    <property type="entry name" value="CHYMOTRYPSIN"/>
</dbReference>
<dbReference type="FunFam" id="2.40.10.10:FF:000120">
    <property type="entry name" value="Putative serine protease"/>
    <property type="match status" value="1"/>
</dbReference>
<evidence type="ECO:0000256" key="7">
    <source>
        <dbReference type="ARBA" id="ARBA00023157"/>
    </source>
</evidence>
<evidence type="ECO:0000256" key="1">
    <source>
        <dbReference type="ARBA" id="ARBA00022659"/>
    </source>
</evidence>
<keyword evidence="7" id="KW-1015">Disulfide bond</keyword>
<sequence>STETASAASTETASAASTETASAASTETASATSTETASAASTETGSANFIKIGSTMSTETESTISTDTTEELETQLTNETEECTCGVSTLDDDNRLSTRVVGGSLSTPHSHPWQALLHYYQLPVCSATLINDLYVLTAAHCIFMMTDFQRRIEKKYPNKVLNANGSVDFNKVSVVLAAYDTTNLTDTETVGVESFVVHPQHRVNHVHDTHDLAVMRLSRRVRYTPHIQPVCLPAQGEQFSGEWGLVVGWGQTEFNGSRSRYLKQAKVRILADSLCVKSKIGKYFKDSPESMICAYQYKTDACKGDSGGPLLYRASDFYIQAGIVSWGIECAKVGYPGVYTEVSAYADWIRNNSLDAK</sequence>